<gene>
    <name evidence="2" type="ORF">VT52_014665</name>
</gene>
<name>A0A1J4Q2F3_9ACTN</name>
<sequence length="77" mass="8000">MRPGPSARPRTAGEASCTVPAPAWRSSRSTTQASKVSPARSSRRATATISTDSCCTVLASRAPWAVGRPMRQAVEGG</sequence>
<evidence type="ECO:0000313" key="2">
    <source>
        <dbReference type="EMBL" id="OIK26732.1"/>
    </source>
</evidence>
<organism evidence="2 3">
    <name type="scientific">Streptomyces malaysiense</name>
    <dbReference type="NCBI Taxonomy" id="1428626"/>
    <lineage>
        <taxon>Bacteria</taxon>
        <taxon>Bacillati</taxon>
        <taxon>Actinomycetota</taxon>
        <taxon>Actinomycetes</taxon>
        <taxon>Kitasatosporales</taxon>
        <taxon>Streptomycetaceae</taxon>
        <taxon>Streptomyces</taxon>
    </lineage>
</organism>
<evidence type="ECO:0000313" key="3">
    <source>
        <dbReference type="Proteomes" id="UP000034838"/>
    </source>
</evidence>
<dbReference type="EMBL" id="LBDA02000033">
    <property type="protein sequence ID" value="OIK26732.1"/>
    <property type="molecule type" value="Genomic_DNA"/>
</dbReference>
<feature type="region of interest" description="Disordered" evidence="1">
    <location>
        <begin position="1"/>
        <end position="50"/>
    </location>
</feature>
<reference evidence="2" key="1">
    <citation type="submission" date="2016-10" db="EMBL/GenBank/DDBJ databases">
        <title>Genome sequence of Streptomyces malaysiense MUSC 136.</title>
        <authorList>
            <person name="Lee L.-H."/>
            <person name="Ser H.-L."/>
        </authorList>
    </citation>
    <scope>NUCLEOTIDE SEQUENCE [LARGE SCALE GENOMIC DNA]</scope>
    <source>
        <strain evidence="2">MUSC 136</strain>
    </source>
</reference>
<feature type="compositionally biased region" description="Polar residues" evidence="1">
    <location>
        <begin position="26"/>
        <end position="35"/>
    </location>
</feature>
<protein>
    <submittedName>
        <fullName evidence="2">Uncharacterized protein</fullName>
    </submittedName>
</protein>
<keyword evidence="3" id="KW-1185">Reference proteome</keyword>
<proteinExistence type="predicted"/>
<comment type="caution">
    <text evidence="2">The sequence shown here is derived from an EMBL/GenBank/DDBJ whole genome shotgun (WGS) entry which is preliminary data.</text>
</comment>
<accession>A0A1J4Q2F3</accession>
<evidence type="ECO:0000256" key="1">
    <source>
        <dbReference type="SAM" id="MobiDB-lite"/>
    </source>
</evidence>
<dbReference type="Proteomes" id="UP000034838">
    <property type="component" value="Unassembled WGS sequence"/>
</dbReference>
<dbReference type="AlphaFoldDB" id="A0A1J4Q2F3"/>